<sequence>MQILDHATGYLMAAGAMMALARQARGGGSWHVEVSLARIGQWLWDMGRLPQGLAAPDIIRDTIAPLLQRLPSGFGELEAVRHAAELSATPAAWTRPAMPLGSHPPRWSSG</sequence>
<proteinExistence type="predicted"/>
<dbReference type="AlphaFoldDB" id="A0A318TJ34"/>
<dbReference type="EMBL" id="QJTI01000002">
    <property type="protein sequence ID" value="PYF04881.1"/>
    <property type="molecule type" value="Genomic_DNA"/>
</dbReference>
<keyword evidence="2" id="KW-1185">Reference proteome</keyword>
<reference evidence="1 2" key="1">
    <citation type="submission" date="2018-06" db="EMBL/GenBank/DDBJ databases">
        <title>Genomic Encyclopedia of Archaeal and Bacterial Type Strains, Phase II (KMG-II): from individual species to whole genera.</title>
        <authorList>
            <person name="Goeker M."/>
        </authorList>
    </citation>
    <scope>NUCLEOTIDE SEQUENCE [LARGE SCALE GENOMIC DNA]</scope>
    <source>
        <strain evidence="1 2">JCM 11668</strain>
    </source>
</reference>
<gene>
    <name evidence="1" type="ORF">BJ122_102106</name>
</gene>
<dbReference type="InterPro" id="IPR050509">
    <property type="entry name" value="CoA-transferase_III"/>
</dbReference>
<protein>
    <recommendedName>
        <fullName evidence="3">CoA transferase family III</fullName>
    </recommendedName>
</protein>
<comment type="caution">
    <text evidence="1">The sequence shown here is derived from an EMBL/GenBank/DDBJ whole genome shotgun (WGS) entry which is preliminary data.</text>
</comment>
<dbReference type="InterPro" id="IPR023606">
    <property type="entry name" value="CoA-Trfase_III_dom_1_sf"/>
</dbReference>
<evidence type="ECO:0000313" key="2">
    <source>
        <dbReference type="Proteomes" id="UP000248148"/>
    </source>
</evidence>
<organism evidence="1 2">
    <name type="scientific">Rhodopseudomonas faecalis</name>
    <dbReference type="NCBI Taxonomy" id="99655"/>
    <lineage>
        <taxon>Bacteria</taxon>
        <taxon>Pseudomonadati</taxon>
        <taxon>Pseudomonadota</taxon>
        <taxon>Alphaproteobacteria</taxon>
        <taxon>Hyphomicrobiales</taxon>
        <taxon>Nitrobacteraceae</taxon>
        <taxon>Rhodopseudomonas</taxon>
    </lineage>
</organism>
<dbReference type="PANTHER" id="PTHR48228:SF4">
    <property type="entry name" value="BLR3030 PROTEIN"/>
    <property type="match status" value="1"/>
</dbReference>
<dbReference type="Proteomes" id="UP000248148">
    <property type="component" value="Unassembled WGS sequence"/>
</dbReference>
<dbReference type="SUPFAM" id="SSF89796">
    <property type="entry name" value="CoA-transferase family III (CaiB/BaiF)"/>
    <property type="match status" value="1"/>
</dbReference>
<name>A0A318TJ34_9BRAD</name>
<evidence type="ECO:0000313" key="1">
    <source>
        <dbReference type="EMBL" id="PYF04881.1"/>
    </source>
</evidence>
<dbReference type="Gene3D" id="3.40.50.10540">
    <property type="entry name" value="Crotonobetainyl-coa:carnitine coa-transferase, domain 1"/>
    <property type="match status" value="1"/>
</dbReference>
<accession>A0A318TJ34</accession>
<evidence type="ECO:0008006" key="3">
    <source>
        <dbReference type="Google" id="ProtNLM"/>
    </source>
</evidence>
<dbReference type="PANTHER" id="PTHR48228">
    <property type="entry name" value="SUCCINYL-COA--D-CITRAMALATE COA-TRANSFERASE"/>
    <property type="match status" value="1"/>
</dbReference>